<evidence type="ECO:0000256" key="1">
    <source>
        <dbReference type="PROSITE-ProRule" id="PRU00042"/>
    </source>
</evidence>
<dbReference type="PROSITE" id="PS50157">
    <property type="entry name" value="ZINC_FINGER_C2H2_2"/>
    <property type="match status" value="1"/>
</dbReference>
<feature type="region of interest" description="Disordered" evidence="2">
    <location>
        <begin position="62"/>
        <end position="95"/>
    </location>
</feature>
<dbReference type="EMBL" id="OU892285">
    <property type="protein sequence ID" value="CAG9773713.1"/>
    <property type="molecule type" value="Genomic_DNA"/>
</dbReference>
<dbReference type="GO" id="GO:0008270">
    <property type="term" value="F:zinc ion binding"/>
    <property type="evidence" value="ECO:0007669"/>
    <property type="project" value="UniProtKB-KW"/>
</dbReference>
<reference evidence="4" key="1">
    <citation type="submission" date="2022-01" db="EMBL/GenBank/DDBJ databases">
        <authorList>
            <person name="King R."/>
        </authorList>
    </citation>
    <scope>NUCLEOTIDE SEQUENCE</scope>
</reference>
<dbReference type="InterPro" id="IPR036236">
    <property type="entry name" value="Znf_C2H2_sf"/>
</dbReference>
<dbReference type="AlphaFoldDB" id="A0A9N9QT68"/>
<dbReference type="Proteomes" id="UP001152799">
    <property type="component" value="Chromosome 9"/>
</dbReference>
<keyword evidence="1" id="KW-0479">Metal-binding</keyword>
<accession>A0A9N9QT68</accession>
<dbReference type="SMART" id="SM00355">
    <property type="entry name" value="ZnF_C2H2"/>
    <property type="match status" value="1"/>
</dbReference>
<dbReference type="SUPFAM" id="SSF57667">
    <property type="entry name" value="beta-beta-alpha zinc fingers"/>
    <property type="match status" value="1"/>
</dbReference>
<protein>
    <recommendedName>
        <fullName evidence="3">C2H2-type domain-containing protein</fullName>
    </recommendedName>
</protein>
<sequence length="140" mass="15730">MRPIYIHMSRGRTKTNRWRPLETSFVMARPLDPSLLKGVFFMYQNSAKSCFGLSSLGLPVPLSSAVGPNGKEAASDEKLDEPSGSSTQPNPDPFQCQLCPRKFGTKTGLGVHMRRAHLDELDRQQARVDVKARWTDEEMH</sequence>
<evidence type="ECO:0000256" key="2">
    <source>
        <dbReference type="SAM" id="MobiDB-lite"/>
    </source>
</evidence>
<evidence type="ECO:0000259" key="3">
    <source>
        <dbReference type="PROSITE" id="PS50157"/>
    </source>
</evidence>
<dbReference type="Gene3D" id="3.30.160.60">
    <property type="entry name" value="Classic Zinc Finger"/>
    <property type="match status" value="1"/>
</dbReference>
<evidence type="ECO:0000313" key="4">
    <source>
        <dbReference type="EMBL" id="CAG9773713.1"/>
    </source>
</evidence>
<gene>
    <name evidence="4" type="ORF">CEUTPL_LOCUS14099</name>
</gene>
<proteinExistence type="predicted"/>
<keyword evidence="1" id="KW-0862">Zinc</keyword>
<organism evidence="4 5">
    <name type="scientific">Ceutorhynchus assimilis</name>
    <name type="common">cabbage seed weevil</name>
    <dbReference type="NCBI Taxonomy" id="467358"/>
    <lineage>
        <taxon>Eukaryota</taxon>
        <taxon>Metazoa</taxon>
        <taxon>Ecdysozoa</taxon>
        <taxon>Arthropoda</taxon>
        <taxon>Hexapoda</taxon>
        <taxon>Insecta</taxon>
        <taxon>Pterygota</taxon>
        <taxon>Neoptera</taxon>
        <taxon>Endopterygota</taxon>
        <taxon>Coleoptera</taxon>
        <taxon>Polyphaga</taxon>
        <taxon>Cucujiformia</taxon>
        <taxon>Curculionidae</taxon>
        <taxon>Ceutorhynchinae</taxon>
        <taxon>Ceutorhynchus</taxon>
    </lineage>
</organism>
<dbReference type="PROSITE" id="PS00028">
    <property type="entry name" value="ZINC_FINGER_C2H2_1"/>
    <property type="match status" value="1"/>
</dbReference>
<keyword evidence="5" id="KW-1185">Reference proteome</keyword>
<feature type="domain" description="C2H2-type" evidence="3">
    <location>
        <begin position="94"/>
        <end position="122"/>
    </location>
</feature>
<dbReference type="OrthoDB" id="8065378at2759"/>
<name>A0A9N9QT68_9CUCU</name>
<evidence type="ECO:0000313" key="5">
    <source>
        <dbReference type="Proteomes" id="UP001152799"/>
    </source>
</evidence>
<keyword evidence="1" id="KW-0863">Zinc-finger</keyword>
<dbReference type="InterPro" id="IPR013087">
    <property type="entry name" value="Znf_C2H2_type"/>
</dbReference>